<organism evidence="1 2">
    <name type="scientific">Persea americana</name>
    <name type="common">Avocado</name>
    <dbReference type="NCBI Taxonomy" id="3435"/>
    <lineage>
        <taxon>Eukaryota</taxon>
        <taxon>Viridiplantae</taxon>
        <taxon>Streptophyta</taxon>
        <taxon>Embryophyta</taxon>
        <taxon>Tracheophyta</taxon>
        <taxon>Spermatophyta</taxon>
        <taxon>Magnoliopsida</taxon>
        <taxon>Magnoliidae</taxon>
        <taxon>Laurales</taxon>
        <taxon>Lauraceae</taxon>
        <taxon>Persea</taxon>
    </lineage>
</organism>
<evidence type="ECO:0000313" key="2">
    <source>
        <dbReference type="Proteomes" id="UP001234297"/>
    </source>
</evidence>
<dbReference type="Proteomes" id="UP001234297">
    <property type="component" value="Chromosome 8"/>
</dbReference>
<evidence type="ECO:0000313" key="1">
    <source>
        <dbReference type="EMBL" id="KAJ8632060.1"/>
    </source>
</evidence>
<sequence length="88" mass="9950">MTSISLGNYVSSLLVTIVMDITTKDNRPGWIPENLNVGHMDRFYFLLAALTAADFAVYLVCAKRYRYIRLEGNCDDTNADEEEVGRVL</sequence>
<name>A0ACC2LFM7_PERAE</name>
<proteinExistence type="predicted"/>
<dbReference type="EMBL" id="CM056816">
    <property type="protein sequence ID" value="KAJ8632060.1"/>
    <property type="molecule type" value="Genomic_DNA"/>
</dbReference>
<protein>
    <submittedName>
        <fullName evidence="1">Uncharacterized protein</fullName>
    </submittedName>
</protein>
<gene>
    <name evidence="1" type="ORF">MRB53_025396</name>
</gene>
<comment type="caution">
    <text evidence="1">The sequence shown here is derived from an EMBL/GenBank/DDBJ whole genome shotgun (WGS) entry which is preliminary data.</text>
</comment>
<reference evidence="1 2" key="1">
    <citation type="journal article" date="2022" name="Hortic Res">
        <title>A haplotype resolved chromosomal level avocado genome allows analysis of novel avocado genes.</title>
        <authorList>
            <person name="Nath O."/>
            <person name="Fletcher S.J."/>
            <person name="Hayward A."/>
            <person name="Shaw L.M."/>
            <person name="Masouleh A.K."/>
            <person name="Furtado A."/>
            <person name="Henry R.J."/>
            <person name="Mitter N."/>
        </authorList>
    </citation>
    <scope>NUCLEOTIDE SEQUENCE [LARGE SCALE GENOMIC DNA]</scope>
    <source>
        <strain evidence="2">cv. Hass</strain>
    </source>
</reference>
<keyword evidence="2" id="KW-1185">Reference proteome</keyword>
<accession>A0ACC2LFM7</accession>